<reference evidence="1" key="1">
    <citation type="journal article" date="2014" name="Front. Microbiol.">
        <title>High frequency of phylogenetically diverse reductive dehalogenase-homologous genes in deep subseafloor sedimentary metagenomes.</title>
        <authorList>
            <person name="Kawai M."/>
            <person name="Futagami T."/>
            <person name="Toyoda A."/>
            <person name="Takaki Y."/>
            <person name="Nishi S."/>
            <person name="Hori S."/>
            <person name="Arai W."/>
            <person name="Tsubouchi T."/>
            <person name="Morono Y."/>
            <person name="Uchiyama I."/>
            <person name="Ito T."/>
            <person name="Fujiyama A."/>
            <person name="Inagaki F."/>
            <person name="Takami H."/>
        </authorList>
    </citation>
    <scope>NUCLEOTIDE SEQUENCE</scope>
    <source>
        <strain evidence="1">Expedition CK06-06</strain>
    </source>
</reference>
<dbReference type="AlphaFoldDB" id="X1J0T2"/>
<dbReference type="EMBL" id="BARU01037483">
    <property type="protein sequence ID" value="GAH88316.1"/>
    <property type="molecule type" value="Genomic_DNA"/>
</dbReference>
<comment type="caution">
    <text evidence="1">The sequence shown here is derived from an EMBL/GenBank/DDBJ whole genome shotgun (WGS) entry which is preliminary data.</text>
</comment>
<organism evidence="1">
    <name type="scientific">marine sediment metagenome</name>
    <dbReference type="NCBI Taxonomy" id="412755"/>
    <lineage>
        <taxon>unclassified sequences</taxon>
        <taxon>metagenomes</taxon>
        <taxon>ecological metagenomes</taxon>
    </lineage>
</organism>
<gene>
    <name evidence="1" type="ORF">S03H2_58401</name>
</gene>
<name>X1J0T2_9ZZZZ</name>
<protein>
    <submittedName>
        <fullName evidence="1">Uncharacterized protein</fullName>
    </submittedName>
</protein>
<accession>X1J0T2</accession>
<evidence type="ECO:0000313" key="1">
    <source>
        <dbReference type="EMBL" id="GAH88316.1"/>
    </source>
</evidence>
<proteinExistence type="predicted"/>
<sequence length="52" mass="5824">MGYAQVLADDLRVDHEDPEADLEFDSLSLPYLQLGDLIAVKCKKLNIGDDLF</sequence>